<keyword evidence="3" id="KW-0863">Zinc-finger</keyword>
<comment type="caution">
    <text evidence="6">The sequence shown here is derived from an EMBL/GenBank/DDBJ whole genome shotgun (WGS) entry which is preliminary data.</text>
</comment>
<keyword evidence="5" id="KW-0539">Nucleus</keyword>
<evidence type="ECO:0000256" key="3">
    <source>
        <dbReference type="ARBA" id="ARBA00022771"/>
    </source>
</evidence>
<dbReference type="InterPro" id="IPR052035">
    <property type="entry name" value="ZnF_BED_domain_contain"/>
</dbReference>
<keyword evidence="2" id="KW-0479">Metal-binding</keyword>
<sequence length="100" mass="11438">MDIMGVRSVSDAIAAGRHTVGYFKHSPLAYSQLQDIQLEMNVEPKRLQQDIRTRWNSTYFVIESLLEQKRVLSAYAADHDPPTTLTANQWALLEKTKDMS</sequence>
<evidence type="ECO:0000256" key="2">
    <source>
        <dbReference type="ARBA" id="ARBA00022723"/>
    </source>
</evidence>
<reference evidence="6 7" key="1">
    <citation type="submission" date="2022-01" db="EMBL/GenBank/DDBJ databases">
        <title>A high-quality chromosome-level genome assembly of rohu carp, Labeo rohita.</title>
        <authorList>
            <person name="Arick M.A. II"/>
            <person name="Hsu C.-Y."/>
            <person name="Magbanua Z."/>
            <person name="Pechanova O."/>
            <person name="Grover C."/>
            <person name="Miller E."/>
            <person name="Thrash A."/>
            <person name="Ezzel L."/>
            <person name="Alam S."/>
            <person name="Benzie J."/>
            <person name="Hamilton M."/>
            <person name="Karsi A."/>
            <person name="Lawrence M.L."/>
            <person name="Peterson D.G."/>
        </authorList>
    </citation>
    <scope>NUCLEOTIDE SEQUENCE [LARGE SCALE GENOMIC DNA]</scope>
    <source>
        <strain evidence="7">BAU-BD-2019</strain>
        <tissue evidence="6">Blood</tissue>
    </source>
</reference>
<evidence type="ECO:0000256" key="1">
    <source>
        <dbReference type="ARBA" id="ARBA00004123"/>
    </source>
</evidence>
<gene>
    <name evidence="6" type="ORF">H4Q32_027597</name>
</gene>
<evidence type="ECO:0000313" key="6">
    <source>
        <dbReference type="EMBL" id="KAI2661002.1"/>
    </source>
</evidence>
<keyword evidence="7" id="KW-1185">Reference proteome</keyword>
<keyword evidence="4" id="KW-0862">Zinc</keyword>
<accession>A0ABQ8MFF4</accession>
<dbReference type="InterPro" id="IPR012337">
    <property type="entry name" value="RNaseH-like_sf"/>
</dbReference>
<evidence type="ECO:0000256" key="5">
    <source>
        <dbReference type="ARBA" id="ARBA00023242"/>
    </source>
</evidence>
<dbReference type="SUPFAM" id="SSF53098">
    <property type="entry name" value="Ribonuclease H-like"/>
    <property type="match status" value="1"/>
</dbReference>
<dbReference type="PANTHER" id="PTHR46481:SF10">
    <property type="entry name" value="ZINC FINGER BED DOMAIN-CONTAINING PROTEIN 39"/>
    <property type="match status" value="1"/>
</dbReference>
<evidence type="ECO:0000256" key="4">
    <source>
        <dbReference type="ARBA" id="ARBA00022833"/>
    </source>
</evidence>
<protein>
    <submittedName>
        <fullName evidence="6">Zinc finger BED domain-containing protein 4</fullName>
    </submittedName>
</protein>
<dbReference type="EMBL" id="JACTAM010000009">
    <property type="protein sequence ID" value="KAI2661002.1"/>
    <property type="molecule type" value="Genomic_DNA"/>
</dbReference>
<name>A0ABQ8MFF4_LABRO</name>
<organism evidence="6 7">
    <name type="scientific">Labeo rohita</name>
    <name type="common">Indian major carp</name>
    <name type="synonym">Cyprinus rohita</name>
    <dbReference type="NCBI Taxonomy" id="84645"/>
    <lineage>
        <taxon>Eukaryota</taxon>
        <taxon>Metazoa</taxon>
        <taxon>Chordata</taxon>
        <taxon>Craniata</taxon>
        <taxon>Vertebrata</taxon>
        <taxon>Euteleostomi</taxon>
        <taxon>Actinopterygii</taxon>
        <taxon>Neopterygii</taxon>
        <taxon>Teleostei</taxon>
        <taxon>Ostariophysi</taxon>
        <taxon>Cypriniformes</taxon>
        <taxon>Cyprinidae</taxon>
        <taxon>Labeoninae</taxon>
        <taxon>Labeonini</taxon>
        <taxon>Labeo</taxon>
    </lineage>
</organism>
<evidence type="ECO:0000313" key="7">
    <source>
        <dbReference type="Proteomes" id="UP000830375"/>
    </source>
</evidence>
<proteinExistence type="predicted"/>
<dbReference type="Proteomes" id="UP000830375">
    <property type="component" value="Unassembled WGS sequence"/>
</dbReference>
<comment type="subcellular location">
    <subcellularLocation>
        <location evidence="1">Nucleus</location>
    </subcellularLocation>
</comment>
<dbReference type="PANTHER" id="PTHR46481">
    <property type="entry name" value="ZINC FINGER BED DOMAIN-CONTAINING PROTEIN 4"/>
    <property type="match status" value="1"/>
</dbReference>